<dbReference type="EMBL" id="BJZO01000033">
    <property type="protein sequence ID" value="GEO81333.1"/>
    <property type="molecule type" value="Genomic_DNA"/>
</dbReference>
<accession>A0A512H794</accession>
<evidence type="ECO:0000313" key="1">
    <source>
        <dbReference type="EMBL" id="GEO81333.1"/>
    </source>
</evidence>
<name>A0A512H794_9PROT</name>
<organism evidence="1 2">
    <name type="scientific">Pararhodospirillum oryzae</name>
    <dbReference type="NCBI Taxonomy" id="478448"/>
    <lineage>
        <taxon>Bacteria</taxon>
        <taxon>Pseudomonadati</taxon>
        <taxon>Pseudomonadota</taxon>
        <taxon>Alphaproteobacteria</taxon>
        <taxon>Rhodospirillales</taxon>
        <taxon>Rhodospirillaceae</taxon>
        <taxon>Pararhodospirillum</taxon>
    </lineage>
</organism>
<sequence length="239" mass="26000">MVAWAVAVLPAVAPVLAGLAVVCALALGHAAGQREARGLARRVGFRVADELAQYRAFTRLLRDQNQRIAHQTEDATLVLLEGLRDIDQWVQDLRSHLESGGDPVLLARTLEPLTPRLMALLGTLQFQDITRQQLEFLTRLSVLIDSHIDDLSRLLGDRRTQDRLERFQDLFARALDDTVMVSQRLDYLAATGGGAADADAPPLELFGPQGASVELFGPEGASVELSGSEGAPHEHPCRG</sequence>
<dbReference type="Proteomes" id="UP000321567">
    <property type="component" value="Unassembled WGS sequence"/>
</dbReference>
<dbReference type="SUPFAM" id="SSF75708">
    <property type="entry name" value="Chemotaxis phosphatase CheZ"/>
    <property type="match status" value="1"/>
</dbReference>
<evidence type="ECO:0000313" key="2">
    <source>
        <dbReference type="Proteomes" id="UP000321567"/>
    </source>
</evidence>
<proteinExistence type="predicted"/>
<dbReference type="AlphaFoldDB" id="A0A512H794"/>
<reference evidence="1 2" key="1">
    <citation type="submission" date="2019-07" db="EMBL/GenBank/DDBJ databases">
        <title>Whole genome shotgun sequence of Rhodospirillum oryzae NBRC 107573.</title>
        <authorList>
            <person name="Hosoyama A."/>
            <person name="Uohara A."/>
            <person name="Ohji S."/>
            <person name="Ichikawa N."/>
        </authorList>
    </citation>
    <scope>NUCLEOTIDE SEQUENCE [LARGE SCALE GENOMIC DNA]</scope>
    <source>
        <strain evidence="1 2">NBRC 107573</strain>
    </source>
</reference>
<protein>
    <submittedName>
        <fullName evidence="1">Uncharacterized protein</fullName>
    </submittedName>
</protein>
<comment type="caution">
    <text evidence="1">The sequence shown here is derived from an EMBL/GenBank/DDBJ whole genome shotgun (WGS) entry which is preliminary data.</text>
</comment>
<keyword evidence="2" id="KW-1185">Reference proteome</keyword>
<gene>
    <name evidence="1" type="ORF">ROR02_14640</name>
</gene>